<evidence type="ECO:0000313" key="1">
    <source>
        <dbReference type="EMBL" id="SHL05716.1"/>
    </source>
</evidence>
<dbReference type="OrthoDB" id="9152922at2"/>
<dbReference type="Pfam" id="PF11811">
    <property type="entry name" value="DUF3331"/>
    <property type="match status" value="1"/>
</dbReference>
<name>A0A1M6XIG9_9BURK</name>
<dbReference type="InterPro" id="IPR021769">
    <property type="entry name" value="DUF3331"/>
</dbReference>
<protein>
    <recommendedName>
        <fullName evidence="3">DUF3331 domain-containing protein</fullName>
    </recommendedName>
</protein>
<dbReference type="EMBL" id="FRAB01000056">
    <property type="protein sequence ID" value="SHL05716.1"/>
    <property type="molecule type" value="Genomic_DNA"/>
</dbReference>
<gene>
    <name evidence="1" type="ORF">SAMN05192548_105619</name>
</gene>
<reference evidence="1 2" key="1">
    <citation type="submission" date="2016-11" db="EMBL/GenBank/DDBJ databases">
        <authorList>
            <person name="Jaros S."/>
            <person name="Januszkiewicz K."/>
            <person name="Wedrychowicz H."/>
        </authorList>
    </citation>
    <scope>NUCLEOTIDE SEQUENCE [LARGE SCALE GENOMIC DNA]</scope>
    <source>
        <strain evidence="1 2">LMG 20594</strain>
    </source>
</reference>
<accession>A0A1M6XIG9</accession>
<evidence type="ECO:0000313" key="2">
    <source>
        <dbReference type="Proteomes" id="UP000184395"/>
    </source>
</evidence>
<dbReference type="Proteomes" id="UP000184395">
    <property type="component" value="Unassembled WGS sequence"/>
</dbReference>
<dbReference type="STRING" id="169427.SAMN05192548_105619"/>
<proteinExistence type="predicted"/>
<dbReference type="AlphaFoldDB" id="A0A1M6XIG9"/>
<evidence type="ECO:0008006" key="3">
    <source>
        <dbReference type="Google" id="ProtNLM"/>
    </source>
</evidence>
<organism evidence="1 2">
    <name type="scientific">Paraburkholderia terricola</name>
    <dbReference type="NCBI Taxonomy" id="169427"/>
    <lineage>
        <taxon>Bacteria</taxon>
        <taxon>Pseudomonadati</taxon>
        <taxon>Pseudomonadota</taxon>
        <taxon>Betaproteobacteria</taxon>
        <taxon>Burkholderiales</taxon>
        <taxon>Burkholderiaceae</taxon>
        <taxon>Paraburkholderia</taxon>
    </lineage>
</organism>
<sequence>MQIESPLKPRTDALRLEAGSRREGCCAAAENPAASCDAGRDARAPVWDHVISRLLAGYRSEAEGEAYLLRPRIDRAALNAPSRHVQVEVIERLSDTSIAVLWQDATRCRYADQVWIACRARLKGRCALSGAIIRRNDPIYKPRVRSAVPVNAGAMILASVIACMPCMGMKGDAR</sequence>
<dbReference type="RefSeq" id="WP_073432292.1">
    <property type="nucleotide sequence ID" value="NZ_CADFGY010000046.1"/>
</dbReference>